<evidence type="ECO:0000256" key="17">
    <source>
        <dbReference type="ARBA" id="ARBA00023211"/>
    </source>
</evidence>
<keyword evidence="15" id="KW-0658">Purine biosynthesis</keyword>
<dbReference type="InterPro" id="IPR000115">
    <property type="entry name" value="PRibGlycinamide_synth"/>
</dbReference>
<dbReference type="Pfam" id="PF00551">
    <property type="entry name" value="Formyl_trans_N"/>
    <property type="match status" value="1"/>
</dbReference>
<evidence type="ECO:0000256" key="2">
    <source>
        <dbReference type="ARBA" id="ARBA00005054"/>
    </source>
</evidence>
<dbReference type="EC" id="6.3.4.13" evidence="9"/>
<dbReference type="SUPFAM" id="SSF55326">
    <property type="entry name" value="PurM N-terminal domain-like"/>
    <property type="match status" value="2"/>
</dbReference>
<evidence type="ECO:0000256" key="3">
    <source>
        <dbReference type="ARBA" id="ARBA00005174"/>
    </source>
</evidence>
<dbReference type="InterPro" id="IPR036477">
    <property type="entry name" value="Formyl_transf_N_sf"/>
</dbReference>
<dbReference type="EC" id="6.3.3.1" evidence="8"/>
<proteinExistence type="inferred from homology"/>
<protein>
    <recommendedName>
        <fullName evidence="10">Trifunctional purine biosynthetic protein adenosine-3</fullName>
        <ecNumber evidence="7">2.1.2.2</ecNumber>
        <ecNumber evidence="8">6.3.3.1</ecNumber>
        <ecNumber evidence="9">6.3.4.13</ecNumber>
    </recommendedName>
</protein>
<dbReference type="UniPathway" id="UPA00074">
    <property type="reaction ID" value="UER00125"/>
</dbReference>
<dbReference type="GO" id="GO:0004641">
    <property type="term" value="F:phosphoribosylformylglycinamidine cyclo-ligase activity"/>
    <property type="evidence" value="ECO:0007669"/>
    <property type="project" value="UniProtKB-EC"/>
</dbReference>
<evidence type="ECO:0000256" key="7">
    <source>
        <dbReference type="ARBA" id="ARBA00012254"/>
    </source>
</evidence>
<comment type="pathway">
    <text evidence="3">Purine metabolism; IMP biosynthesis via de novo pathway; N(1)-(5-phospho-D-ribosyl)glycinamide from 5-phospho-alpha-D-ribose 1-diphosphate: step 2/2.</text>
</comment>
<keyword evidence="16 19" id="KW-0067">ATP-binding</keyword>
<dbReference type="AlphaFoldDB" id="Q4SMD7"/>
<dbReference type="Gene3D" id="3.30.470.20">
    <property type="entry name" value="ATP-grasp fold, B domain"/>
    <property type="match status" value="1"/>
</dbReference>
<sequence>MVAKVLVVGGGGREHALAWKLAQSPHLQQVLVAPGNAGTADGGKISNSEVSVSNHAILAQFCKDHQVGLVVVGPEAPLAAGIVDDLQAAGVPCFGPSAKAAQLEASKSFSKAFMERHGIPTARYGSFTDPQEACNFIRSADFPALVVKASGLAAGKGVVVAADRDEACRAVMDIMKDRAFGAAGETVVVEELLEGEEVSCLCFTDGSSVAPMPPAQDHKRLQDGDRGPNTGGMGAYCPTAQVSQELLQQIRETVLQKTVDGMKAEGSPYVLLPLLSSDLYEVIQNTLEGKLGSSAPVWRQDSSAVTVVMASSGYPGVYEKGVQITGLSQVQDMELQVFHAGTALRDGHVVSSGGRVLTVTAVRPALETALQAANQGVAAIGFPGAVYRRDIGHRAIAHLKQRRGLTYKDSGVDIAAGNKLVDMIKPLAKATSRAGCNAELGGFAGLFDLKAAGFVDPILVSGTDGVGTKLKISQACGQHASLGQDLVAMCVNDVLAQGAEPLFFLDYFSCGSLDVDVAASVIDGIAKACKMAGCALLGEILKTFFGFLVFVASGWGLSSYLLHFMSFSAYPGGETAEMPGVYGPGEYDLAGFCVGAVERGALLPRISDISEGDLLIGVASSGVHSNGFSLVRKVLERAGLSYSSPSPFGASGQTIGEVLLTPTKIYSRLMLPILRSGAVKAYAHITGGGLLENIPRVLPQELAVDIDASQWSVPPVFSWLYKEGGLSELEMARTFNCGLGAVLVVSPVDAQMILHQLRAEEQAWIVGSLVRKQPGAEPVMVRNLKRSLLKAEPASSEATAAKQSGSTPHRRTKVGVLISGTGTNLQALIDQARRPSSSAEIVVVVSNRPGVQGLKRAALAGIPTRVSMKDAAPSAALLLHVVSGSVWAWQVVDHKLFGSRAEFDSTINAVLEEFGVELVCLAGFMRILTGTFVRKWNGKLLNIHPSLLPSFKGVNAQKQALQAGVRVAGCTVHFVAEEVDAGAIIVQEAVPVLVGDTEDSLSDRIKEAEHRAFPSALELVASGTVCLGKDGHIEWK</sequence>
<dbReference type="CDD" id="cd08645">
    <property type="entry name" value="FMT_core_GART"/>
    <property type="match status" value="1"/>
</dbReference>
<name>Q4SMD7_TETNG</name>
<dbReference type="GO" id="GO:0005524">
    <property type="term" value="F:ATP binding"/>
    <property type="evidence" value="ECO:0007669"/>
    <property type="project" value="UniProtKB-UniRule"/>
</dbReference>
<dbReference type="PROSITE" id="PS50975">
    <property type="entry name" value="ATP_GRASP"/>
    <property type="match status" value="1"/>
</dbReference>
<evidence type="ECO:0000256" key="19">
    <source>
        <dbReference type="PROSITE-ProRule" id="PRU00409"/>
    </source>
</evidence>
<dbReference type="GO" id="GO:0005829">
    <property type="term" value="C:cytosol"/>
    <property type="evidence" value="ECO:0007669"/>
    <property type="project" value="TreeGrafter"/>
</dbReference>
<dbReference type="Gene3D" id="3.30.1490.20">
    <property type="entry name" value="ATP-grasp fold, A domain"/>
    <property type="match status" value="1"/>
</dbReference>
<keyword evidence="13" id="KW-0479">Metal-binding</keyword>
<gene>
    <name evidence="21" type="ORF">GSTENG00015817001</name>
</gene>
<dbReference type="InterPro" id="IPR013815">
    <property type="entry name" value="ATP_grasp_subdomain_1"/>
</dbReference>
<evidence type="ECO:0000259" key="20">
    <source>
        <dbReference type="PROSITE" id="PS50975"/>
    </source>
</evidence>
<dbReference type="OrthoDB" id="2018833at2759"/>
<dbReference type="InterPro" id="IPR016188">
    <property type="entry name" value="PurM-like_N"/>
</dbReference>
<dbReference type="HAMAP" id="MF_01930">
    <property type="entry name" value="PurN"/>
    <property type="match status" value="1"/>
</dbReference>
<dbReference type="NCBIfam" id="TIGR00877">
    <property type="entry name" value="purD"/>
    <property type="match status" value="1"/>
</dbReference>
<dbReference type="InterPro" id="IPR037123">
    <property type="entry name" value="PRibGlycinamide_synth_C_sf"/>
</dbReference>
<dbReference type="KEGG" id="tng:GSTEN00015817G001"/>
<organism evidence="21">
    <name type="scientific">Tetraodon nigroviridis</name>
    <name type="common">Spotted green pufferfish</name>
    <name type="synonym">Chelonodon nigroviridis</name>
    <dbReference type="NCBI Taxonomy" id="99883"/>
    <lineage>
        <taxon>Eukaryota</taxon>
        <taxon>Metazoa</taxon>
        <taxon>Chordata</taxon>
        <taxon>Craniata</taxon>
        <taxon>Vertebrata</taxon>
        <taxon>Euteleostomi</taxon>
        <taxon>Actinopterygii</taxon>
        <taxon>Neopterygii</taxon>
        <taxon>Teleostei</taxon>
        <taxon>Neoteleostei</taxon>
        <taxon>Acanthomorphata</taxon>
        <taxon>Eupercaria</taxon>
        <taxon>Tetraodontiformes</taxon>
        <taxon>Tetradontoidea</taxon>
        <taxon>Tetraodontidae</taxon>
        <taxon>Tetraodon</taxon>
    </lineage>
</organism>
<evidence type="ECO:0000256" key="11">
    <source>
        <dbReference type="ARBA" id="ARBA00022598"/>
    </source>
</evidence>
<feature type="non-terminal residue" evidence="21">
    <location>
        <position position="1036"/>
    </location>
</feature>
<dbReference type="InterPro" id="IPR011054">
    <property type="entry name" value="Rudment_hybrid_motif"/>
</dbReference>
<evidence type="ECO:0000256" key="14">
    <source>
        <dbReference type="ARBA" id="ARBA00022741"/>
    </source>
</evidence>
<dbReference type="Gene3D" id="3.40.50.170">
    <property type="entry name" value="Formyl transferase, N-terminal domain"/>
    <property type="match status" value="1"/>
</dbReference>
<comment type="similarity">
    <text evidence="4">In the N-terminal section; belongs to the GARS family.</text>
</comment>
<dbReference type="SUPFAM" id="SSF56059">
    <property type="entry name" value="Glutathione synthetase ATP-binding domain-like"/>
    <property type="match status" value="1"/>
</dbReference>
<evidence type="ECO:0000256" key="15">
    <source>
        <dbReference type="ARBA" id="ARBA00022755"/>
    </source>
</evidence>
<keyword evidence="14 19" id="KW-0547">Nucleotide-binding</keyword>
<evidence type="ECO:0000256" key="16">
    <source>
        <dbReference type="ARBA" id="ARBA00022840"/>
    </source>
</evidence>
<dbReference type="FunFam" id="3.90.650.10:FF:000007">
    <property type="entry name" value="Trifunctional purine biosynthetic protein adenosine-3"/>
    <property type="match status" value="1"/>
</dbReference>
<keyword evidence="17" id="KW-0464">Manganese</keyword>
<dbReference type="InterPro" id="IPR002376">
    <property type="entry name" value="Formyl_transf_N"/>
</dbReference>
<evidence type="ECO:0000256" key="10">
    <source>
        <dbReference type="ARBA" id="ARBA00021140"/>
    </source>
</evidence>
<dbReference type="InterPro" id="IPR020562">
    <property type="entry name" value="PRibGlycinamide_synth_N"/>
</dbReference>
<reference evidence="21" key="1">
    <citation type="journal article" date="2004" name="Nature">
        <title>Genome duplication in the teleost fish Tetraodon nigroviridis reveals the early vertebrate proto-karyotype.</title>
        <authorList>
            <person name="Jaillon O."/>
            <person name="Aury J.-M."/>
            <person name="Brunet F."/>
            <person name="Petit J.-L."/>
            <person name="Stange-Thomann N."/>
            <person name="Mauceli E."/>
            <person name="Bouneau L."/>
            <person name="Fischer C."/>
            <person name="Ozouf-Costaz C."/>
            <person name="Bernot A."/>
            <person name="Nicaud S."/>
            <person name="Jaffe D."/>
            <person name="Fisher S."/>
            <person name="Lutfalla G."/>
            <person name="Dossat C."/>
            <person name="Segurens B."/>
            <person name="Dasilva C."/>
            <person name="Salanoubat M."/>
            <person name="Levy M."/>
            <person name="Boudet N."/>
            <person name="Castellano S."/>
            <person name="Anthouard V."/>
            <person name="Jubin C."/>
            <person name="Castelli V."/>
            <person name="Katinka M."/>
            <person name="Vacherie B."/>
            <person name="Biemont C."/>
            <person name="Skalli Z."/>
            <person name="Cattolico L."/>
            <person name="Poulain J."/>
            <person name="De Berardinis V."/>
            <person name="Cruaud C."/>
            <person name="Duprat S."/>
            <person name="Brottier P."/>
            <person name="Coutanceau J.-P."/>
            <person name="Gouzy J."/>
            <person name="Parra G."/>
            <person name="Lardier G."/>
            <person name="Chapple C."/>
            <person name="McKernan K.J."/>
            <person name="McEwan P."/>
            <person name="Bosak S."/>
            <person name="Kellis M."/>
            <person name="Volff J.-N."/>
            <person name="Guigo R."/>
            <person name="Zody M.C."/>
            <person name="Mesirov J."/>
            <person name="Lindblad-Toh K."/>
            <person name="Birren B."/>
            <person name="Nusbaum C."/>
            <person name="Kahn D."/>
            <person name="Robinson-Rechavi M."/>
            <person name="Laudet V."/>
            <person name="Schachter V."/>
            <person name="Quetier F."/>
            <person name="Saurin W."/>
            <person name="Scarpelli C."/>
            <person name="Wincker P."/>
            <person name="Lander E.S."/>
            <person name="Weissenbach J."/>
            <person name="Roest Crollius H."/>
        </authorList>
    </citation>
    <scope>NUCLEOTIDE SEQUENCE [LARGE SCALE GENOMIC DNA]</scope>
</reference>
<dbReference type="SUPFAM" id="SSF56042">
    <property type="entry name" value="PurM C-terminal domain-like"/>
    <property type="match status" value="1"/>
</dbReference>
<dbReference type="InterPro" id="IPR011761">
    <property type="entry name" value="ATP-grasp"/>
</dbReference>
<evidence type="ECO:0000256" key="12">
    <source>
        <dbReference type="ARBA" id="ARBA00022679"/>
    </source>
</evidence>
<keyword evidence="18" id="KW-0511">Multifunctional enzyme</keyword>
<comment type="pathway">
    <text evidence="2">Purine metabolism; IMP biosynthesis via de novo pathway; N(2)-formyl-N(1)-(5-phospho-D-ribosyl)glycinamide from N(1)-(5-phospho-D-ribosyl)glycinamide (10-formyl THF route): step 1/1.</text>
</comment>
<comment type="pathway">
    <text evidence="1">Purine metabolism; IMP biosynthesis via de novo pathway; 5-amino-1-(5-phospho-D-ribosyl)imidazole from N(2)-formyl-N(1)-(5-phospho-D-ribosyl)glycinamide: step 2/2.</text>
</comment>
<dbReference type="InterPro" id="IPR036921">
    <property type="entry name" value="PurM-like_N_sf"/>
</dbReference>
<evidence type="ECO:0000256" key="13">
    <source>
        <dbReference type="ARBA" id="ARBA00022723"/>
    </source>
</evidence>
<dbReference type="NCBIfam" id="TIGR00639">
    <property type="entry name" value="PurN"/>
    <property type="match status" value="1"/>
</dbReference>
<comment type="similarity">
    <text evidence="5">In the C-terminal section; belongs to the GART family.</text>
</comment>
<dbReference type="Pfam" id="PF02769">
    <property type="entry name" value="AIRS_C"/>
    <property type="match status" value="1"/>
</dbReference>
<dbReference type="SUPFAM" id="SSF52440">
    <property type="entry name" value="PreATP-grasp domain"/>
    <property type="match status" value="1"/>
</dbReference>
<dbReference type="FunFam" id="3.30.1490.20:FF:000006">
    <property type="entry name" value="phosphoribosylamine--glycine ligase, chloroplastic-like"/>
    <property type="match status" value="1"/>
</dbReference>
<dbReference type="Gene3D" id="3.40.50.20">
    <property type="match status" value="1"/>
</dbReference>
<reference evidence="21" key="2">
    <citation type="submission" date="2004-02" db="EMBL/GenBank/DDBJ databases">
        <authorList>
            <consortium name="Genoscope"/>
            <consortium name="Whitehead Institute Centre for Genome Research"/>
        </authorList>
    </citation>
    <scope>NUCLEOTIDE SEQUENCE</scope>
</reference>
<dbReference type="InterPro" id="IPR001555">
    <property type="entry name" value="GART_AS"/>
</dbReference>
<comment type="caution">
    <text evidence="21">The sequence shown here is derived from an EMBL/GenBank/DDBJ whole genome shotgun (WGS) entry which is preliminary data.</text>
</comment>
<dbReference type="GO" id="GO:0046084">
    <property type="term" value="P:adenine biosynthetic process"/>
    <property type="evidence" value="ECO:0007669"/>
    <property type="project" value="TreeGrafter"/>
</dbReference>
<dbReference type="SMART" id="SM01210">
    <property type="entry name" value="GARS_C"/>
    <property type="match status" value="1"/>
</dbReference>
<evidence type="ECO:0000256" key="8">
    <source>
        <dbReference type="ARBA" id="ARBA00013047"/>
    </source>
</evidence>
<dbReference type="EMBL" id="CAAE01014553">
    <property type="protein sequence ID" value="CAF98195.1"/>
    <property type="molecule type" value="Genomic_DNA"/>
</dbReference>
<dbReference type="Gene3D" id="3.90.600.10">
    <property type="entry name" value="Phosphoribosylglycinamide synthetase, C-terminal domain"/>
    <property type="match status" value="1"/>
</dbReference>
<dbReference type="SMART" id="SM01209">
    <property type="entry name" value="GARS_A"/>
    <property type="match status" value="1"/>
</dbReference>
<dbReference type="Pfam" id="PF02843">
    <property type="entry name" value="GARS_C"/>
    <property type="match status" value="1"/>
</dbReference>
<dbReference type="InterPro" id="IPR020561">
    <property type="entry name" value="PRibGlycinamid_synth_ATP-grasp"/>
</dbReference>
<evidence type="ECO:0000256" key="9">
    <source>
        <dbReference type="ARBA" id="ARBA00013255"/>
    </source>
</evidence>
<evidence type="ECO:0000256" key="5">
    <source>
        <dbReference type="ARBA" id="ARBA00008630"/>
    </source>
</evidence>
<dbReference type="Pfam" id="PF00586">
    <property type="entry name" value="AIRS"/>
    <property type="match status" value="1"/>
</dbReference>
<dbReference type="GO" id="GO:0004637">
    <property type="term" value="F:phosphoribosylamine-glycine ligase activity"/>
    <property type="evidence" value="ECO:0007669"/>
    <property type="project" value="UniProtKB-EC"/>
</dbReference>
<keyword evidence="12" id="KW-0808">Transferase</keyword>
<accession>Q4SMD7</accession>
<dbReference type="CDD" id="cd02196">
    <property type="entry name" value="PurM"/>
    <property type="match status" value="1"/>
</dbReference>
<dbReference type="FunFam" id="3.90.600.10:FF:000001">
    <property type="entry name" value="Trifunctional purine biosynthetic protein adenosine-3"/>
    <property type="match status" value="1"/>
</dbReference>
<evidence type="ECO:0000256" key="1">
    <source>
        <dbReference type="ARBA" id="ARBA00004686"/>
    </source>
</evidence>
<dbReference type="InterPro" id="IPR036676">
    <property type="entry name" value="PurM-like_C_sf"/>
</dbReference>
<dbReference type="EC" id="2.1.2.2" evidence="7"/>
<dbReference type="PROSITE" id="PS00373">
    <property type="entry name" value="GART"/>
    <property type="match status" value="1"/>
</dbReference>
<keyword evidence="11" id="KW-0436">Ligase</keyword>
<dbReference type="HAMAP" id="MF_00138">
    <property type="entry name" value="GARS"/>
    <property type="match status" value="1"/>
</dbReference>
<dbReference type="PANTHER" id="PTHR10520">
    <property type="entry name" value="TRIFUNCTIONAL PURINE BIOSYNTHETIC PROTEIN ADENOSINE-3-RELATED"/>
    <property type="match status" value="1"/>
</dbReference>
<dbReference type="InterPro" id="IPR004733">
    <property type="entry name" value="PurM_cligase"/>
</dbReference>
<dbReference type="InterPro" id="IPR020560">
    <property type="entry name" value="PRibGlycinamide_synth_C-dom"/>
</dbReference>
<dbReference type="GO" id="GO:0046872">
    <property type="term" value="F:metal ion binding"/>
    <property type="evidence" value="ECO:0007669"/>
    <property type="project" value="UniProtKB-KW"/>
</dbReference>
<evidence type="ECO:0000256" key="18">
    <source>
        <dbReference type="ARBA" id="ARBA00023268"/>
    </source>
</evidence>
<dbReference type="Gene3D" id="3.30.1330.10">
    <property type="entry name" value="PurM-like, N-terminal domain"/>
    <property type="match status" value="2"/>
</dbReference>
<dbReference type="HAMAP" id="MF_00741">
    <property type="entry name" value="AIRS"/>
    <property type="match status" value="1"/>
</dbReference>
<dbReference type="Pfam" id="PF02844">
    <property type="entry name" value="GARS_N"/>
    <property type="match status" value="1"/>
</dbReference>
<evidence type="ECO:0000256" key="6">
    <source>
        <dbReference type="ARBA" id="ARBA00008696"/>
    </source>
</evidence>
<dbReference type="SUPFAM" id="SSF53328">
    <property type="entry name" value="Formyltransferase"/>
    <property type="match status" value="1"/>
</dbReference>
<evidence type="ECO:0000313" key="21">
    <source>
        <dbReference type="EMBL" id="CAF98195.1"/>
    </source>
</evidence>
<dbReference type="GO" id="GO:0004644">
    <property type="term" value="F:phosphoribosylglycinamide formyltransferase activity"/>
    <property type="evidence" value="ECO:0007669"/>
    <property type="project" value="UniProtKB-EC"/>
</dbReference>
<comment type="similarity">
    <text evidence="6">In the central section; belongs to the AIR synthase family.</text>
</comment>
<dbReference type="Gene3D" id="3.90.650.10">
    <property type="entry name" value="PurM-like C-terminal domain"/>
    <property type="match status" value="1"/>
</dbReference>
<dbReference type="FunFam" id="3.40.50.20:FF:000006">
    <property type="entry name" value="Phosphoribosylamine--glycine ligase, chloroplastic"/>
    <property type="match status" value="1"/>
</dbReference>
<dbReference type="InterPro" id="IPR010918">
    <property type="entry name" value="PurM-like_C_dom"/>
</dbReference>
<dbReference type="GO" id="GO:0006189">
    <property type="term" value="P:'de novo' IMP biosynthetic process"/>
    <property type="evidence" value="ECO:0007669"/>
    <property type="project" value="UniProtKB-UniPathway"/>
</dbReference>
<dbReference type="Pfam" id="PF01071">
    <property type="entry name" value="GARS_A"/>
    <property type="match status" value="1"/>
</dbReference>
<dbReference type="InterPro" id="IPR016185">
    <property type="entry name" value="PreATP-grasp_dom_sf"/>
</dbReference>
<feature type="domain" description="ATP-grasp" evidence="20">
    <location>
        <begin position="111"/>
        <end position="316"/>
    </location>
</feature>
<evidence type="ECO:0000256" key="4">
    <source>
        <dbReference type="ARBA" id="ARBA00007423"/>
    </source>
</evidence>
<dbReference type="PANTHER" id="PTHR10520:SF12">
    <property type="entry name" value="TRIFUNCTIONAL PURINE BIOSYNTHETIC PROTEIN ADENOSINE-3"/>
    <property type="match status" value="1"/>
</dbReference>
<dbReference type="InterPro" id="IPR004607">
    <property type="entry name" value="GART"/>
</dbReference>
<dbReference type="SUPFAM" id="SSF51246">
    <property type="entry name" value="Rudiment single hybrid motif"/>
    <property type="match status" value="1"/>
</dbReference>